<feature type="region of interest" description="Disordered" evidence="7">
    <location>
        <begin position="638"/>
        <end position="658"/>
    </location>
</feature>
<protein>
    <recommendedName>
        <fullName evidence="6">Cyclin-dependent kinases regulatory subunit</fullName>
    </recommendedName>
</protein>
<evidence type="ECO:0000313" key="10">
    <source>
        <dbReference type="Proteomes" id="UP000886611"/>
    </source>
</evidence>
<evidence type="ECO:0000259" key="8">
    <source>
        <dbReference type="Pfam" id="PF01248"/>
    </source>
</evidence>
<evidence type="ECO:0000313" key="9">
    <source>
        <dbReference type="EMBL" id="KAG2466720.1"/>
    </source>
</evidence>
<feature type="domain" description="Ribosomal protein eL8/eL30/eS12/Gadd45" evidence="8">
    <location>
        <begin position="513"/>
        <end position="607"/>
    </location>
</feature>
<reference evidence="9 10" key="1">
    <citation type="journal article" date="2021" name="Cell">
        <title>Tracing the genetic footprints of vertebrate landing in non-teleost ray-finned fishes.</title>
        <authorList>
            <person name="Bi X."/>
            <person name="Wang K."/>
            <person name="Yang L."/>
            <person name="Pan H."/>
            <person name="Jiang H."/>
            <person name="Wei Q."/>
            <person name="Fang M."/>
            <person name="Yu H."/>
            <person name="Zhu C."/>
            <person name="Cai Y."/>
            <person name="He Y."/>
            <person name="Gan X."/>
            <person name="Zeng H."/>
            <person name="Yu D."/>
            <person name="Zhu Y."/>
            <person name="Jiang H."/>
            <person name="Qiu Q."/>
            <person name="Yang H."/>
            <person name="Zhang Y.E."/>
            <person name="Wang W."/>
            <person name="Zhu M."/>
            <person name="He S."/>
            <person name="Zhang G."/>
        </authorList>
    </citation>
    <scope>NUCLEOTIDE SEQUENCE [LARGE SCALE GENOMIC DNA]</scope>
    <source>
        <strain evidence="9">Bchr_013</strain>
    </source>
</reference>
<comment type="caution">
    <text evidence="9">The sequence shown here is derived from an EMBL/GenBank/DDBJ whole genome shotgun (WGS) entry which is preliminary data.</text>
</comment>
<dbReference type="InterPro" id="IPR004038">
    <property type="entry name" value="Ribosomal_eL8/eL30/eS12/Gad45"/>
</dbReference>
<dbReference type="FunFam" id="3.30.1330.30:FF:000004">
    <property type="entry name" value="selenocysteine insertion sequence-binding protein 2"/>
    <property type="match status" value="1"/>
</dbReference>
<dbReference type="Pfam" id="PF01111">
    <property type="entry name" value="CKS"/>
    <property type="match status" value="1"/>
</dbReference>
<dbReference type="GO" id="GO:1990904">
    <property type="term" value="C:ribonucleoprotein complex"/>
    <property type="evidence" value="ECO:0007669"/>
    <property type="project" value="TreeGrafter"/>
</dbReference>
<gene>
    <name evidence="9" type="primary">Secisbp2</name>
    <name evidence="9" type="ORF">GTO96_0020876</name>
</gene>
<dbReference type="Gene3D" id="3.90.70.80">
    <property type="match status" value="1"/>
</dbReference>
<dbReference type="SUPFAM" id="SSF55637">
    <property type="entry name" value="Cell cycle regulatory proteins"/>
    <property type="match status" value="1"/>
</dbReference>
<proteinExistence type="inferred from homology"/>
<dbReference type="InterPro" id="IPR036858">
    <property type="entry name" value="Cyclin-dep_kinase_reg-sub_sf"/>
</dbReference>
<dbReference type="PRINTS" id="PR00296">
    <property type="entry name" value="CYCLINKINASE"/>
</dbReference>
<dbReference type="GO" id="GO:0005739">
    <property type="term" value="C:mitochondrion"/>
    <property type="evidence" value="ECO:0007669"/>
    <property type="project" value="TreeGrafter"/>
</dbReference>
<dbReference type="PANTHER" id="PTHR13284:SF9">
    <property type="entry name" value="SELENOCYSTEINE INSERTION SEQUENCE-BINDING PROTEIN 2"/>
    <property type="match status" value="1"/>
</dbReference>
<comment type="function">
    <text evidence="1 6">Binds to the catalytic subunit of the cyclin dependent kinases and is essential for their biological function.</text>
</comment>
<evidence type="ECO:0000256" key="7">
    <source>
        <dbReference type="SAM" id="MobiDB-lite"/>
    </source>
</evidence>
<feature type="region of interest" description="Disordered" evidence="7">
    <location>
        <begin position="80"/>
        <end position="107"/>
    </location>
</feature>
<feature type="region of interest" description="Disordered" evidence="7">
    <location>
        <begin position="278"/>
        <end position="313"/>
    </location>
</feature>
<organism evidence="9 10">
    <name type="scientific">Polypterus senegalus</name>
    <name type="common">Senegal bichir</name>
    <dbReference type="NCBI Taxonomy" id="55291"/>
    <lineage>
        <taxon>Eukaryota</taxon>
        <taxon>Metazoa</taxon>
        <taxon>Chordata</taxon>
        <taxon>Craniata</taxon>
        <taxon>Vertebrata</taxon>
        <taxon>Euteleostomi</taxon>
        <taxon>Actinopterygii</taxon>
        <taxon>Polypteriformes</taxon>
        <taxon>Polypteridae</taxon>
        <taxon>Polypterus</taxon>
    </lineage>
</organism>
<dbReference type="SUPFAM" id="SSF55315">
    <property type="entry name" value="L30e-like"/>
    <property type="match status" value="1"/>
</dbReference>
<dbReference type="GO" id="GO:0051301">
    <property type="term" value="P:cell division"/>
    <property type="evidence" value="ECO:0007669"/>
    <property type="project" value="UniProtKB-UniRule"/>
</dbReference>
<comment type="subunit">
    <text evidence="3">Forms a homohexamer that can probably bind six kinase subunits.</text>
</comment>
<comment type="similarity">
    <text evidence="2 6">Belongs to the CKS family.</text>
</comment>
<evidence type="ECO:0000256" key="4">
    <source>
        <dbReference type="ARBA" id="ARBA00022618"/>
    </source>
</evidence>
<keyword evidence="4 6" id="KW-0132">Cell division</keyword>
<dbReference type="EMBL" id="JAATIS010001241">
    <property type="protein sequence ID" value="KAG2466720.1"/>
    <property type="molecule type" value="Genomic_DNA"/>
</dbReference>
<evidence type="ECO:0000256" key="3">
    <source>
        <dbReference type="ARBA" id="ARBA00011253"/>
    </source>
</evidence>
<dbReference type="GO" id="GO:0043021">
    <property type="term" value="F:ribonucleoprotein complex binding"/>
    <property type="evidence" value="ECO:0007669"/>
    <property type="project" value="TreeGrafter"/>
</dbReference>
<dbReference type="GO" id="GO:0001514">
    <property type="term" value="P:selenocysteine incorporation"/>
    <property type="evidence" value="ECO:0007669"/>
    <property type="project" value="TreeGrafter"/>
</dbReference>
<feature type="compositionally biased region" description="Basic and acidic residues" evidence="7">
    <location>
        <begin position="299"/>
        <end position="308"/>
    </location>
</feature>
<dbReference type="Gene3D" id="3.30.1330.30">
    <property type="match status" value="1"/>
</dbReference>
<dbReference type="AlphaFoldDB" id="A0A8X7XFY3"/>
<dbReference type="InterPro" id="IPR040051">
    <property type="entry name" value="SECISBP2"/>
</dbReference>
<dbReference type="InterPro" id="IPR029064">
    <property type="entry name" value="Ribosomal_eL30-like_sf"/>
</dbReference>
<evidence type="ECO:0000256" key="6">
    <source>
        <dbReference type="RuleBase" id="RU311113"/>
    </source>
</evidence>
<dbReference type="GO" id="GO:0016538">
    <property type="term" value="F:cyclin-dependent protein serine/threonine kinase regulator activity"/>
    <property type="evidence" value="ECO:0007669"/>
    <property type="project" value="InterPro"/>
</dbReference>
<dbReference type="GO" id="GO:0035368">
    <property type="term" value="F:selenocysteine insertion sequence binding"/>
    <property type="evidence" value="ECO:0007669"/>
    <property type="project" value="InterPro"/>
</dbReference>
<evidence type="ECO:0000256" key="5">
    <source>
        <dbReference type="ARBA" id="ARBA00023306"/>
    </source>
</evidence>
<evidence type="ECO:0000256" key="2">
    <source>
        <dbReference type="ARBA" id="ARBA00007782"/>
    </source>
</evidence>
<dbReference type="GO" id="GO:0003730">
    <property type="term" value="F:mRNA 3'-UTR binding"/>
    <property type="evidence" value="ECO:0007669"/>
    <property type="project" value="TreeGrafter"/>
</dbReference>
<keyword evidence="10" id="KW-1185">Reference proteome</keyword>
<dbReference type="PANTHER" id="PTHR13284">
    <property type="entry name" value="GH01354P"/>
    <property type="match status" value="1"/>
</dbReference>
<accession>A0A8X7XFY3</accession>
<sequence>MSHKQIYYSDKYSDDLYEYRHVMLPKELAKQVPKTHLMSEEEWRRLGVQQSLGWVHYMIHEPVSLVFGLIVALDLNAGKGHGSQKLIGEKDQNNKEENRRDESFRNFSSTFEKHSSEILTRALSNRLSEPSLQNEGANPRKYENVSTEVKVAKEKKPMSLPAQGNFVSEKKPKSFAPTCEPECGVLINKSTPEGTHFLYRSNSTPINMSIEVITIDQRTVTYRVVSMSGDGTCLFHPLCYILHGHIRLSLDIQRNIVSYVLNDWDRFKDEEEFPDLSTAAGNESKASKHHFSYSNMAKGQKEKAEKTSGKKSKVPVQLDLGNVLAVLEQKQQAQKSKLDAKPVVLSVGGALPVMPKGPSIPKKHPRQVEQLPHNPLDSTSPLVKKGKQREVPKPKKSTPMKRVILKEREERKQRRLFEEQGIILPTEDENGVSKDVCFDLPHEEETTETCLTEQCETKESSAPDSLTASSHPKIHSRRFREYCSQVLSKDVDECVINLLKELVRFQDRLYQKDPMKAKIKRRLVMGLREVLKHLKLKKVKCVIISPNCEKIQSKGGLDEALQTIISTCIEQSVPFVFALNRKALGHCVNKAVPVSVVGIFSYDGAQDYFHKMIDLSTKARQDYEEMISSLQKCEDEGLEAEENDQNQSVLEERSPAPLSDLDEPEYIKLWRRMLENEKNYETFNFEEYLAARTLNLNLTQSEDIVDS</sequence>
<dbReference type="InterPro" id="IPR000789">
    <property type="entry name" value="Cyclin-dep_kinase_reg-sub"/>
</dbReference>
<feature type="region of interest" description="Disordered" evidence="7">
    <location>
        <begin position="355"/>
        <end position="398"/>
    </location>
</feature>
<feature type="non-terminal residue" evidence="9">
    <location>
        <position position="707"/>
    </location>
</feature>
<evidence type="ECO:0000256" key="1">
    <source>
        <dbReference type="ARBA" id="ARBA00002449"/>
    </source>
</evidence>
<keyword evidence="5 6" id="KW-0131">Cell cycle</keyword>
<dbReference type="Gene3D" id="3.30.170.10">
    <property type="entry name" value="Cyclin-dependent kinase, regulatory subunit"/>
    <property type="match status" value="1"/>
</dbReference>
<dbReference type="PROSITE" id="PS00944">
    <property type="entry name" value="CKS_1"/>
    <property type="match status" value="1"/>
</dbReference>
<dbReference type="FunFam" id="3.30.170.10:FF:000001">
    <property type="entry name" value="Cyclin-dependent kinases regulatory subunit"/>
    <property type="match status" value="1"/>
</dbReference>
<name>A0A8X7XFY3_POLSE</name>
<feature type="compositionally biased region" description="Basic and acidic residues" evidence="7">
    <location>
        <begin position="87"/>
        <end position="104"/>
    </location>
</feature>
<dbReference type="SMART" id="SM01084">
    <property type="entry name" value="CKS"/>
    <property type="match status" value="1"/>
</dbReference>
<dbReference type="Proteomes" id="UP000886611">
    <property type="component" value="Unassembled WGS sequence"/>
</dbReference>
<feature type="non-terminal residue" evidence="9">
    <location>
        <position position="1"/>
    </location>
</feature>
<dbReference type="Pfam" id="PF01248">
    <property type="entry name" value="Ribosomal_L7Ae"/>
    <property type="match status" value="1"/>
</dbReference>